<name>A0A427YQF6_9TREE</name>
<dbReference type="InterPro" id="IPR015187">
    <property type="entry name" value="BRCA2_OB_1"/>
</dbReference>
<dbReference type="STRING" id="1890683.A0A427YQF6"/>
<sequence length="657" mass="72428">MSDVVSGAYGDLLTGLNADDFEVDENGDEGSWNDGESVKPEPEEPLNDPFISAYPADIAPVSFSAGFSTGAGRALAPPSAASLARIRKIFHDGDEDDAAEVKRKAPRLGPTPHSMFTTGSGAAIPPPSQRAMDAAVSFFNETDRVDEEGTRTKTEQIEPCPGVGSVRGFLAIGGLRFGPSALIPTADAFNAITQIEIKTPAIRRIGLGGTPQSRGKRGFVTPFKRGAAPRAVVATPNEASGSRFERVFDLTPFLKPQYHSVQELRDTGIPPEIWLLDLTNAPHYQFYRNEEALGTSQALEQLHRDRCALATLRWVENHWAMILWKVAGQIQAKPSLYEEKWNSTEVIRQLKYSLPMVLCVAAVHRSIEPQTRPYLELTDGWYRIYAEVDDCLARAVLKGKIALESGSDGSDALDGIGKSKLVVSGNSSALAKWDAKLGVHRLPYVAGLSSLSPDGGPVVLVDIMVDRVFNLAYVHGDKSNREPPWDEGEEQTREDRWREKYAAERTRLQEALRKSLEPIEDLFERLASQAEDSTAGCDLDSMAVDRTEADFDELLAAKGGSHRLRSMSASQIGHIARYARERLETEVQSGQAQLEADLNIGNKEVARVAMLRVWDAKGFEISEGKRYLSGDWSLPRPRPSKAEIYLHTRRDTRWVEM</sequence>
<organism evidence="3 4">
    <name type="scientific">Saitozyma podzolica</name>
    <dbReference type="NCBI Taxonomy" id="1890683"/>
    <lineage>
        <taxon>Eukaryota</taxon>
        <taxon>Fungi</taxon>
        <taxon>Dikarya</taxon>
        <taxon>Basidiomycota</taxon>
        <taxon>Agaricomycotina</taxon>
        <taxon>Tremellomycetes</taxon>
        <taxon>Tremellales</taxon>
        <taxon>Trimorphomycetaceae</taxon>
        <taxon>Saitozyma</taxon>
    </lineage>
</organism>
<feature type="region of interest" description="Disordered" evidence="1">
    <location>
        <begin position="16"/>
        <end position="44"/>
    </location>
</feature>
<feature type="region of interest" description="Disordered" evidence="1">
    <location>
        <begin position="97"/>
        <end position="125"/>
    </location>
</feature>
<evidence type="ECO:0000313" key="4">
    <source>
        <dbReference type="Proteomes" id="UP000279259"/>
    </source>
</evidence>
<dbReference type="InterPro" id="IPR012340">
    <property type="entry name" value="NA-bd_OB-fold"/>
</dbReference>
<dbReference type="InterPro" id="IPR015525">
    <property type="entry name" value="BRCA2"/>
</dbReference>
<feature type="domain" description="BRCA2 OB1" evidence="2">
    <location>
        <begin position="353"/>
        <end position="441"/>
    </location>
</feature>
<dbReference type="PANTHER" id="PTHR11289">
    <property type="entry name" value="BREAST CANCER TYPE 2 SUSCEPTIBILITY PROTEIN BRCA2"/>
    <property type="match status" value="1"/>
</dbReference>
<dbReference type="AlphaFoldDB" id="A0A427YQF6"/>
<dbReference type="GO" id="GO:0000724">
    <property type="term" value="P:double-strand break repair via homologous recombination"/>
    <property type="evidence" value="ECO:0007669"/>
    <property type="project" value="InterPro"/>
</dbReference>
<dbReference type="OrthoDB" id="21095at2759"/>
<keyword evidence="4" id="KW-1185">Reference proteome</keyword>
<dbReference type="GO" id="GO:0006355">
    <property type="term" value="P:regulation of DNA-templated transcription"/>
    <property type="evidence" value="ECO:0007669"/>
    <property type="project" value="TreeGrafter"/>
</dbReference>
<comment type="caution">
    <text evidence="3">The sequence shown here is derived from an EMBL/GenBank/DDBJ whole genome shotgun (WGS) entry which is preliminary data.</text>
</comment>
<reference evidence="3 4" key="1">
    <citation type="submission" date="2018-11" db="EMBL/GenBank/DDBJ databases">
        <title>Genome sequence of Saitozyma podzolica DSM 27192.</title>
        <authorList>
            <person name="Aliyu H."/>
            <person name="Gorte O."/>
            <person name="Ochsenreither K."/>
        </authorList>
    </citation>
    <scope>NUCLEOTIDE SEQUENCE [LARGE SCALE GENOMIC DNA]</scope>
    <source>
        <strain evidence="3 4">DSM 27192</strain>
    </source>
</reference>
<evidence type="ECO:0000313" key="3">
    <source>
        <dbReference type="EMBL" id="RSH93297.1"/>
    </source>
</evidence>
<gene>
    <name evidence="3" type="ORF">EHS25_007651</name>
</gene>
<dbReference type="PANTHER" id="PTHR11289:SF0">
    <property type="entry name" value="BREAST CANCER TYPE 2 SUSCEPTIBILITY PROTEIN"/>
    <property type="match status" value="1"/>
</dbReference>
<protein>
    <recommendedName>
        <fullName evidence="2">BRCA2 OB1 domain-containing protein</fullName>
    </recommendedName>
</protein>
<dbReference type="Gene3D" id="2.40.50.140">
    <property type="entry name" value="Nucleic acid-binding proteins"/>
    <property type="match status" value="2"/>
</dbReference>
<dbReference type="Pfam" id="PF09103">
    <property type="entry name" value="BRCA-2_OB1"/>
    <property type="match status" value="1"/>
</dbReference>
<dbReference type="EMBL" id="RSCD01000004">
    <property type="protein sequence ID" value="RSH93297.1"/>
    <property type="molecule type" value="Genomic_DNA"/>
</dbReference>
<evidence type="ECO:0000259" key="2">
    <source>
        <dbReference type="Pfam" id="PF09103"/>
    </source>
</evidence>
<proteinExistence type="predicted"/>
<dbReference type="SUPFAM" id="SSF81872">
    <property type="entry name" value="BRCA2 helical domain"/>
    <property type="match status" value="1"/>
</dbReference>
<accession>A0A427YQF6</accession>
<dbReference type="Proteomes" id="UP000279259">
    <property type="component" value="Unassembled WGS sequence"/>
</dbReference>
<feature type="compositionally biased region" description="Acidic residues" evidence="1">
    <location>
        <begin position="19"/>
        <end position="28"/>
    </location>
</feature>
<dbReference type="InterPro" id="IPR036315">
    <property type="entry name" value="BRCA2_hlx_sf"/>
</dbReference>
<evidence type="ECO:0000256" key="1">
    <source>
        <dbReference type="SAM" id="MobiDB-lite"/>
    </source>
</evidence>
<dbReference type="SUPFAM" id="SSF50249">
    <property type="entry name" value="Nucleic acid-binding proteins"/>
    <property type="match status" value="2"/>
</dbReference>